<evidence type="ECO:0000313" key="2">
    <source>
        <dbReference type="EMBL" id="KAJ8889291.1"/>
    </source>
</evidence>
<evidence type="ECO:0000313" key="3">
    <source>
        <dbReference type="Proteomes" id="UP001159363"/>
    </source>
</evidence>
<evidence type="ECO:0000256" key="1">
    <source>
        <dbReference type="SAM" id="MobiDB-lite"/>
    </source>
</evidence>
<name>A0ABQ9HY41_9NEOP</name>
<feature type="compositionally biased region" description="Pro residues" evidence="1">
    <location>
        <begin position="802"/>
        <end position="812"/>
    </location>
</feature>
<accession>A0ABQ9HY41</accession>
<gene>
    <name evidence="2" type="ORF">PR048_008789</name>
</gene>
<reference evidence="2 3" key="1">
    <citation type="submission" date="2023-02" db="EMBL/GenBank/DDBJ databases">
        <title>LHISI_Scaffold_Assembly.</title>
        <authorList>
            <person name="Stuart O.P."/>
            <person name="Cleave R."/>
            <person name="Magrath M.J.L."/>
            <person name="Mikheyev A.S."/>
        </authorList>
    </citation>
    <scope>NUCLEOTIDE SEQUENCE [LARGE SCALE GENOMIC DNA]</scope>
    <source>
        <strain evidence="2">Daus_M_001</strain>
        <tissue evidence="2">Leg muscle</tissue>
    </source>
</reference>
<protein>
    <submittedName>
        <fullName evidence="2">Uncharacterized protein</fullName>
    </submittedName>
</protein>
<dbReference type="EMBL" id="JARBHB010000003">
    <property type="protein sequence ID" value="KAJ8889291.1"/>
    <property type="molecule type" value="Genomic_DNA"/>
</dbReference>
<keyword evidence="3" id="KW-1185">Reference proteome</keyword>
<organism evidence="2 3">
    <name type="scientific">Dryococelus australis</name>
    <dbReference type="NCBI Taxonomy" id="614101"/>
    <lineage>
        <taxon>Eukaryota</taxon>
        <taxon>Metazoa</taxon>
        <taxon>Ecdysozoa</taxon>
        <taxon>Arthropoda</taxon>
        <taxon>Hexapoda</taxon>
        <taxon>Insecta</taxon>
        <taxon>Pterygota</taxon>
        <taxon>Neoptera</taxon>
        <taxon>Polyneoptera</taxon>
        <taxon>Phasmatodea</taxon>
        <taxon>Verophasmatodea</taxon>
        <taxon>Anareolatae</taxon>
        <taxon>Phasmatidae</taxon>
        <taxon>Eurycanthinae</taxon>
        <taxon>Dryococelus</taxon>
    </lineage>
</organism>
<proteinExistence type="predicted"/>
<comment type="caution">
    <text evidence="2">The sequence shown here is derived from an EMBL/GenBank/DDBJ whole genome shotgun (WGS) entry which is preliminary data.</text>
</comment>
<sequence>MIFLESRIKGVPCCKNAEWAYAIFFLRWHSGNTPEWHSGKLDFESQFGHRDVSLPEFSEITRPRSRRGGAIRATLTRTPSALSLLRATPAVFPSVFTGTDVKQPLIQRTPAVHTGQQNGVIGQQYVVTPFASQRLSLVQPVREWVRPYRTNLRRIQSLCRYLSTAPVVTNRSSIRLEGFGREIWQTEIKIAGLGIQPRGPLNSSRACYHCEISLCLRYASGILEVYLARKSFRRSQVVVRNSDPGTGKKCVSKLEVGKVELSTLIIWRNRITYCKRGRVDLAARLARSPSTKAKRVQSPAGSPDFRKWESCRTMLLVGGFSRGSPVSPAPSFLRRSILQSPSSTLKTSLLRAAQLHFCTSNILAFVLLLSLDYYWFDMPWAVLNLSETSNDKKTGVEKPASSRREHATVTVLQRVGALSANQRPVTYLPSQIFLMQAGGMEAATCRTQVNHATILALCLPSAPRLKGLWVRSRFAMGPGHAVPQRAGLEPVTERRRNAATYWDYDRGVEMRQTAVRHCADCQNVVRDATVKDKSQTIITKVKKRYEVSNSNTELIFGTFVVMVVREFRIAQVNLRKSYKSATSSLIEKHTRSDVDSRRLASMLKSVNEKSTSLEGPFGAGIYLLRDSKLFVSVTSQMEDTTFETVVEATVYLYAIHKNEHSYFFQRSFEGLKKRKVGVARALHDVDGVVFEATDQSGGLQCLICVELSARLRARRSKPLDTPFPLSPSPCVRYPEIKKQASIPTSSLVSAGCAVLPVIIGRSLPATHSRPYHPPLRSGPTPQCQPTLCPLPLLAIRGGPIPRCQPPSTPSPSKPCLRGSRGQSPICPRFIFFSTDSRWRQMPSYMMSRSWCSLPSPHTPTTNPYIPPPPPNRLEFRETLEFAKSQFYAPQSQPWECLFVFFRGLASLKYLFKDNMPSPLKYSDHVFLVLAPLIHIAGPLNVYPREIWPDSLWFQPYATEVGQQTIVSYSILSGLRFSQDINLETFREGEVKSNCLQQEQILGVGSCCLPVLLLKSKDPNSVDKVTMADGATDLEDVDEVADGAVDTLLDSDNDAITGCNVKTKDVDEVDRSRWLRTTSLRVLTLNCFSANPTSKNGMDWI</sequence>
<feature type="region of interest" description="Disordered" evidence="1">
    <location>
        <begin position="801"/>
        <end position="820"/>
    </location>
</feature>
<dbReference type="Proteomes" id="UP001159363">
    <property type="component" value="Chromosome 3"/>
</dbReference>